<organism evidence="1">
    <name type="scientific">viral metagenome</name>
    <dbReference type="NCBI Taxonomy" id="1070528"/>
    <lineage>
        <taxon>unclassified sequences</taxon>
        <taxon>metagenomes</taxon>
        <taxon>organismal metagenomes</taxon>
    </lineage>
</organism>
<reference evidence="1" key="1">
    <citation type="journal article" date="2020" name="Nature">
        <title>Giant virus diversity and host interactions through global metagenomics.</title>
        <authorList>
            <person name="Schulz F."/>
            <person name="Roux S."/>
            <person name="Paez-Espino D."/>
            <person name="Jungbluth S."/>
            <person name="Walsh D.A."/>
            <person name="Denef V.J."/>
            <person name="McMahon K.D."/>
            <person name="Konstantinidis K.T."/>
            <person name="Eloe-Fadrosh E.A."/>
            <person name="Kyrpides N.C."/>
            <person name="Woyke T."/>
        </authorList>
    </citation>
    <scope>NUCLEOTIDE SEQUENCE</scope>
    <source>
        <strain evidence="1">GVMAG-S-1035315-10</strain>
    </source>
</reference>
<dbReference type="EMBL" id="MN740657">
    <property type="protein sequence ID" value="QHU06519.1"/>
    <property type="molecule type" value="Genomic_DNA"/>
</dbReference>
<accession>A0A6C0JLP4</accession>
<protein>
    <submittedName>
        <fullName evidence="1">Uncharacterized protein</fullName>
    </submittedName>
</protein>
<evidence type="ECO:0000313" key="1">
    <source>
        <dbReference type="EMBL" id="QHU06519.1"/>
    </source>
</evidence>
<dbReference type="AlphaFoldDB" id="A0A6C0JLP4"/>
<proteinExistence type="predicted"/>
<sequence length="87" mass="9781">MSTQAERFADCVKKISRNFRSASLKRGGKSASRKASFSSVDKEGIAIAICTKSILWPQGRTLKHFSMKRGKPVLITQPRKTLKRSRK</sequence>
<name>A0A6C0JLP4_9ZZZZ</name>